<keyword evidence="2" id="KW-0472">Membrane</keyword>
<reference evidence="3 4" key="1">
    <citation type="submission" date="2016-10" db="EMBL/GenBank/DDBJ databases">
        <title>Genome sequence of the basidiomycete white-rot fungus Trametes pubescens.</title>
        <authorList>
            <person name="Makela M.R."/>
            <person name="Granchi Z."/>
            <person name="Peng M."/>
            <person name="De Vries R.P."/>
            <person name="Grigoriev I."/>
            <person name="Riley R."/>
            <person name="Hilden K."/>
        </authorList>
    </citation>
    <scope>NUCLEOTIDE SEQUENCE [LARGE SCALE GENOMIC DNA]</scope>
    <source>
        <strain evidence="3 4">FBCC735</strain>
    </source>
</reference>
<proteinExistence type="predicted"/>
<feature type="region of interest" description="Disordered" evidence="1">
    <location>
        <begin position="184"/>
        <end position="217"/>
    </location>
</feature>
<feature type="compositionally biased region" description="Polar residues" evidence="1">
    <location>
        <begin position="203"/>
        <end position="217"/>
    </location>
</feature>
<feature type="compositionally biased region" description="Polar residues" evidence="1">
    <location>
        <begin position="54"/>
        <end position="67"/>
    </location>
</feature>
<evidence type="ECO:0000313" key="4">
    <source>
        <dbReference type="Proteomes" id="UP000184267"/>
    </source>
</evidence>
<evidence type="ECO:0000313" key="3">
    <source>
        <dbReference type="EMBL" id="OJT03843.1"/>
    </source>
</evidence>
<feature type="compositionally biased region" description="Low complexity" evidence="1">
    <location>
        <begin position="184"/>
        <end position="197"/>
    </location>
</feature>
<protein>
    <submittedName>
        <fullName evidence="3">Uncharacterized protein</fullName>
    </submittedName>
</protein>
<dbReference type="AlphaFoldDB" id="A0A1M2V8L1"/>
<comment type="caution">
    <text evidence="3">The sequence shown here is derived from an EMBL/GenBank/DDBJ whole genome shotgun (WGS) entry which is preliminary data.</text>
</comment>
<keyword evidence="4" id="KW-1185">Reference proteome</keyword>
<evidence type="ECO:0000256" key="1">
    <source>
        <dbReference type="SAM" id="MobiDB-lite"/>
    </source>
</evidence>
<dbReference type="Proteomes" id="UP000184267">
    <property type="component" value="Unassembled WGS sequence"/>
</dbReference>
<dbReference type="EMBL" id="MNAD01001591">
    <property type="protein sequence ID" value="OJT03843.1"/>
    <property type="molecule type" value="Genomic_DNA"/>
</dbReference>
<sequence>MDFAYWMSLICGLVSLADVLVSFLCWTYEHVKKRRIAAVPKEPPFDQTNDERSSCTGAPTPLTQDASLQACKEQHVPSPPEEGAHRLQGPSCQPSTPESVIVEHQMAVLLPASTSEDTASDEICSHSDVGPERLADEGSTPIIPSELTSASTIAPPETSPTTVTQELSSTLACALASATASAPASAPAADCSADAASFHGHGSTCTSNGSPASETGA</sequence>
<gene>
    <name evidence="3" type="ORF">TRAPUB_5466</name>
</gene>
<name>A0A1M2V8L1_TRAPU</name>
<keyword evidence="2" id="KW-1133">Transmembrane helix</keyword>
<keyword evidence="2" id="KW-0812">Transmembrane</keyword>
<feature type="region of interest" description="Disordered" evidence="1">
    <location>
        <begin position="42"/>
        <end position="97"/>
    </location>
</feature>
<organism evidence="3 4">
    <name type="scientific">Trametes pubescens</name>
    <name type="common">White-rot fungus</name>
    <dbReference type="NCBI Taxonomy" id="154538"/>
    <lineage>
        <taxon>Eukaryota</taxon>
        <taxon>Fungi</taxon>
        <taxon>Dikarya</taxon>
        <taxon>Basidiomycota</taxon>
        <taxon>Agaricomycotina</taxon>
        <taxon>Agaricomycetes</taxon>
        <taxon>Polyporales</taxon>
        <taxon>Polyporaceae</taxon>
        <taxon>Trametes</taxon>
    </lineage>
</organism>
<feature type="transmembrane region" description="Helical" evidence="2">
    <location>
        <begin position="6"/>
        <end position="26"/>
    </location>
</feature>
<accession>A0A1M2V8L1</accession>
<evidence type="ECO:0000256" key="2">
    <source>
        <dbReference type="SAM" id="Phobius"/>
    </source>
</evidence>